<dbReference type="AlphaFoldDB" id="A0A2B4S6T3"/>
<reference evidence="4" key="1">
    <citation type="journal article" date="2017" name="bioRxiv">
        <title>Comparative analysis of the genomes of Stylophora pistillata and Acropora digitifera provides evidence for extensive differences between species of corals.</title>
        <authorList>
            <person name="Voolstra C.R."/>
            <person name="Li Y."/>
            <person name="Liew Y.J."/>
            <person name="Baumgarten S."/>
            <person name="Zoccola D."/>
            <person name="Flot J.-F."/>
            <person name="Tambutte S."/>
            <person name="Allemand D."/>
            <person name="Aranda M."/>
        </authorList>
    </citation>
    <scope>NUCLEOTIDE SEQUENCE [LARGE SCALE GENOMIC DNA]</scope>
</reference>
<dbReference type="Proteomes" id="UP000225706">
    <property type="component" value="Unassembled WGS sequence"/>
</dbReference>
<organism evidence="3 4">
    <name type="scientific">Stylophora pistillata</name>
    <name type="common">Smooth cauliflower coral</name>
    <dbReference type="NCBI Taxonomy" id="50429"/>
    <lineage>
        <taxon>Eukaryota</taxon>
        <taxon>Metazoa</taxon>
        <taxon>Cnidaria</taxon>
        <taxon>Anthozoa</taxon>
        <taxon>Hexacorallia</taxon>
        <taxon>Scleractinia</taxon>
        <taxon>Astrocoeniina</taxon>
        <taxon>Pocilloporidae</taxon>
        <taxon>Stylophora</taxon>
    </lineage>
</organism>
<name>A0A2B4S6T3_STYPI</name>
<feature type="region of interest" description="Disordered" evidence="2">
    <location>
        <begin position="70"/>
        <end position="89"/>
    </location>
</feature>
<evidence type="ECO:0000256" key="2">
    <source>
        <dbReference type="SAM" id="MobiDB-lite"/>
    </source>
</evidence>
<evidence type="ECO:0000256" key="1">
    <source>
        <dbReference type="SAM" id="Coils"/>
    </source>
</evidence>
<evidence type="ECO:0000313" key="4">
    <source>
        <dbReference type="Proteomes" id="UP000225706"/>
    </source>
</evidence>
<keyword evidence="1" id="KW-0175">Coiled coil</keyword>
<sequence>MQALLRRPEVYTYNLSDCACLRREFTPYSCHLRRHNHFVPEVADGVDNSARRVAVQRNFGTGVLEVQEREFRQQSREEENASGISREPTELDALLEEISEREKLAESTRESCSSRSVEIDRKRAEETRFQALEKVGETKRRANEDCDRKAKRQRRSGADVAEFLRENSEKELKIREEELALKAKEVENEKERQAQMFKTQEAMITNMAKQQDQMQTLQMAFLQQQQTQAMMVLLERLAKK</sequence>
<accession>A0A2B4S6T3</accession>
<gene>
    <name evidence="3" type="ORF">AWC38_SpisGene10875</name>
</gene>
<evidence type="ECO:0000313" key="3">
    <source>
        <dbReference type="EMBL" id="PFX24520.1"/>
    </source>
</evidence>
<proteinExistence type="predicted"/>
<feature type="compositionally biased region" description="Basic and acidic residues" evidence="2">
    <location>
        <begin position="70"/>
        <end position="79"/>
    </location>
</feature>
<comment type="caution">
    <text evidence="3">The sequence shown here is derived from an EMBL/GenBank/DDBJ whole genome shotgun (WGS) entry which is preliminary data.</text>
</comment>
<dbReference type="OrthoDB" id="10062669at2759"/>
<feature type="coiled-coil region" evidence="1">
    <location>
        <begin position="165"/>
        <end position="196"/>
    </location>
</feature>
<dbReference type="EMBL" id="LSMT01000174">
    <property type="protein sequence ID" value="PFX24520.1"/>
    <property type="molecule type" value="Genomic_DNA"/>
</dbReference>
<protein>
    <submittedName>
        <fullName evidence="3">Uncharacterized protein</fullName>
    </submittedName>
</protein>
<keyword evidence="4" id="KW-1185">Reference proteome</keyword>